<dbReference type="InterPro" id="IPR002575">
    <property type="entry name" value="Aminoglycoside_PTrfase"/>
</dbReference>
<protein>
    <recommendedName>
        <fullName evidence="1">Aminoglycoside phosphotransferase domain-containing protein</fullName>
    </recommendedName>
</protein>
<feature type="domain" description="Aminoglycoside phosphotransferase" evidence="1">
    <location>
        <begin position="41"/>
        <end position="289"/>
    </location>
</feature>
<reference evidence="2 3" key="1">
    <citation type="submission" date="2019-05" db="EMBL/GenBank/DDBJ databases">
        <title>Streptomyces sp. NEAU-C151, a novel actinomycete isolated from soil.</title>
        <authorList>
            <person name="Han L."/>
            <person name="Jiang H."/>
        </authorList>
    </citation>
    <scope>NUCLEOTIDE SEQUENCE [LARGE SCALE GENOMIC DNA]</scope>
    <source>
        <strain evidence="2 3">NEAU-C151</strain>
    </source>
</reference>
<accession>A0A5R9FDB1</accession>
<dbReference type="Gene3D" id="3.90.1200.10">
    <property type="match status" value="1"/>
</dbReference>
<gene>
    <name evidence="2" type="ORF">FE633_42925</name>
</gene>
<evidence type="ECO:0000313" key="2">
    <source>
        <dbReference type="EMBL" id="TLS40180.1"/>
    </source>
</evidence>
<dbReference type="InterPro" id="IPR011009">
    <property type="entry name" value="Kinase-like_dom_sf"/>
</dbReference>
<dbReference type="Pfam" id="PF01636">
    <property type="entry name" value="APH"/>
    <property type="match status" value="1"/>
</dbReference>
<dbReference type="Proteomes" id="UP000305906">
    <property type="component" value="Unassembled WGS sequence"/>
</dbReference>
<dbReference type="SUPFAM" id="SSF56112">
    <property type="entry name" value="Protein kinase-like (PK-like)"/>
    <property type="match status" value="1"/>
</dbReference>
<comment type="caution">
    <text evidence="2">The sequence shown here is derived from an EMBL/GenBank/DDBJ whole genome shotgun (WGS) entry which is preliminary data.</text>
</comment>
<dbReference type="EMBL" id="VBZC01000087">
    <property type="protein sequence ID" value="TLS40180.1"/>
    <property type="molecule type" value="Genomic_DNA"/>
</dbReference>
<dbReference type="AlphaFoldDB" id="A0A5R9FDB1"/>
<evidence type="ECO:0000259" key="1">
    <source>
        <dbReference type="Pfam" id="PF01636"/>
    </source>
</evidence>
<proteinExistence type="predicted"/>
<sequence>MPLVTTQPPSSSRDPAPIVDREDLKVIRREFSLGEVHGLVFLPNGVLNRNWRIQTGNGDFALKLLHRADAKEVSRSARVLTALARLGLPVPTWVPTRGGEPLLQIGPRSYGLSHWADGTHLPGRQLSLEQAAEFGTLVADLQRVLNDPLRVPLPGTGPRPQASPGGVESALATVERLAATCRALPNPTPFDTRALDLLERRRELLAAHAGHAPSFGPWGGPYGWTHGDLGWRNILHHHGQVSAVLDWDRLAVRSFAHEVARTAVVQFDSEDGVLDLARVAAFVRGYRAATPLPRMVLAQAVERLWWKHLVSFWIFEFHYDQADASADVVLEPVERLAAWWSSHRGAVQDAFAS</sequence>
<keyword evidence="3" id="KW-1185">Reference proteome</keyword>
<evidence type="ECO:0000313" key="3">
    <source>
        <dbReference type="Proteomes" id="UP000305906"/>
    </source>
</evidence>
<organism evidence="2 3">
    <name type="scientific">Streptomyces montanus</name>
    <dbReference type="NCBI Taxonomy" id="2580423"/>
    <lineage>
        <taxon>Bacteria</taxon>
        <taxon>Bacillati</taxon>
        <taxon>Actinomycetota</taxon>
        <taxon>Actinomycetes</taxon>
        <taxon>Kitasatosporales</taxon>
        <taxon>Streptomycetaceae</taxon>
        <taxon>Streptomyces</taxon>
    </lineage>
</organism>
<name>A0A5R9FDB1_9ACTN</name>
<dbReference type="Gene3D" id="3.30.200.20">
    <property type="entry name" value="Phosphorylase Kinase, domain 1"/>
    <property type="match status" value="1"/>
</dbReference>